<protein>
    <submittedName>
        <fullName evidence="1">Uncharacterized protein</fullName>
    </submittedName>
</protein>
<accession>A0A6I8MFQ9</accession>
<sequence length="84" mass="9494">MVQNACDYNSKLGMIRKLLYGIQKIKSTLNRTLSKSIFTSQILECCSPQPLSEPINGVIEWGMKKGMLKERPMAIVFCIDQILS</sequence>
<dbReference type="EMBL" id="LR738855">
    <property type="protein sequence ID" value="VZH84580.1"/>
    <property type="molecule type" value="Genomic_DNA"/>
</dbReference>
<evidence type="ECO:0000313" key="1">
    <source>
        <dbReference type="EMBL" id="VZH84580.1"/>
    </source>
</evidence>
<dbReference type="Proteomes" id="UP000423525">
    <property type="component" value="Chromosome"/>
</dbReference>
<gene>
    <name evidence="1" type="ORF">FRC0190_00595</name>
</gene>
<name>A0A6I8MFQ9_9CORY</name>
<evidence type="ECO:0000313" key="2">
    <source>
        <dbReference type="Proteomes" id="UP000423525"/>
    </source>
</evidence>
<organism evidence="1 2">
    <name type="scientific">Corynebacterium rouxii</name>
    <dbReference type="NCBI Taxonomy" id="2719119"/>
    <lineage>
        <taxon>Bacteria</taxon>
        <taxon>Bacillati</taxon>
        <taxon>Actinomycetota</taxon>
        <taxon>Actinomycetes</taxon>
        <taxon>Mycobacteriales</taxon>
        <taxon>Corynebacteriaceae</taxon>
        <taxon>Corynebacterium</taxon>
    </lineage>
</organism>
<dbReference type="AlphaFoldDB" id="A0A6I8MFQ9"/>
<reference evidence="1 2" key="1">
    <citation type="submission" date="2019-11" db="EMBL/GenBank/DDBJ databases">
        <authorList>
            <person name="Brisse S."/>
        </authorList>
    </citation>
    <scope>NUCLEOTIDE SEQUENCE [LARGE SCALE GENOMIC DNA]</scope>
    <source>
        <strain evidence="1">FRC0190</strain>
    </source>
</reference>
<proteinExistence type="predicted"/>
<dbReference type="KEGG" id="crf:FRC0190_00595"/>